<sequence length="128" mass="12696">MSPSASSSGASTSDGVATRVGASVATCSRIAAETICWMVHNRAGDSSSVEVSEEVLHHGGSATRPTTLRGGGVGSRAAGANPPLAGTGGILVTTCKALVLPDVSTAFCLFAVLLGTSIKTHVLNSVFP</sequence>
<comment type="caution">
    <text evidence="2">The sequence shown here is derived from an EMBL/GenBank/DDBJ whole genome shotgun (WGS) entry which is preliminary data.</text>
</comment>
<organism evidence="2">
    <name type="scientific">Sesamum latifolium</name>
    <dbReference type="NCBI Taxonomy" id="2727402"/>
    <lineage>
        <taxon>Eukaryota</taxon>
        <taxon>Viridiplantae</taxon>
        <taxon>Streptophyta</taxon>
        <taxon>Embryophyta</taxon>
        <taxon>Tracheophyta</taxon>
        <taxon>Spermatophyta</taxon>
        <taxon>Magnoliopsida</taxon>
        <taxon>eudicotyledons</taxon>
        <taxon>Gunneridae</taxon>
        <taxon>Pentapetalae</taxon>
        <taxon>asterids</taxon>
        <taxon>lamiids</taxon>
        <taxon>Lamiales</taxon>
        <taxon>Pedaliaceae</taxon>
        <taxon>Sesamum</taxon>
    </lineage>
</organism>
<evidence type="ECO:0000313" key="2">
    <source>
        <dbReference type="EMBL" id="KAL0462472.1"/>
    </source>
</evidence>
<accession>A0AAW2YAL9</accession>
<evidence type="ECO:0000256" key="1">
    <source>
        <dbReference type="SAM" id="MobiDB-lite"/>
    </source>
</evidence>
<reference evidence="2" key="2">
    <citation type="journal article" date="2024" name="Plant">
        <title>Genomic evolution and insights into agronomic trait innovations of Sesamum species.</title>
        <authorList>
            <person name="Miao H."/>
            <person name="Wang L."/>
            <person name="Qu L."/>
            <person name="Liu H."/>
            <person name="Sun Y."/>
            <person name="Le M."/>
            <person name="Wang Q."/>
            <person name="Wei S."/>
            <person name="Zheng Y."/>
            <person name="Lin W."/>
            <person name="Duan Y."/>
            <person name="Cao H."/>
            <person name="Xiong S."/>
            <person name="Wang X."/>
            <person name="Wei L."/>
            <person name="Li C."/>
            <person name="Ma Q."/>
            <person name="Ju M."/>
            <person name="Zhao R."/>
            <person name="Li G."/>
            <person name="Mu C."/>
            <person name="Tian Q."/>
            <person name="Mei H."/>
            <person name="Zhang T."/>
            <person name="Gao T."/>
            <person name="Zhang H."/>
        </authorList>
    </citation>
    <scope>NUCLEOTIDE SEQUENCE</scope>
    <source>
        <strain evidence="2">KEN1</strain>
    </source>
</reference>
<feature type="region of interest" description="Disordered" evidence="1">
    <location>
        <begin position="50"/>
        <end position="79"/>
    </location>
</feature>
<protein>
    <submittedName>
        <fullName evidence="2">Uncharacterized protein</fullName>
    </submittedName>
</protein>
<dbReference type="AlphaFoldDB" id="A0AAW2YAL9"/>
<reference evidence="2" key="1">
    <citation type="submission" date="2020-06" db="EMBL/GenBank/DDBJ databases">
        <authorList>
            <person name="Li T."/>
            <person name="Hu X."/>
            <person name="Zhang T."/>
            <person name="Song X."/>
            <person name="Zhang H."/>
            <person name="Dai N."/>
            <person name="Sheng W."/>
            <person name="Hou X."/>
            <person name="Wei L."/>
        </authorList>
    </citation>
    <scope>NUCLEOTIDE SEQUENCE</scope>
    <source>
        <strain evidence="2">KEN1</strain>
        <tissue evidence="2">Leaf</tissue>
    </source>
</reference>
<gene>
    <name evidence="2" type="ORF">Slati_0134800</name>
</gene>
<proteinExistence type="predicted"/>
<name>A0AAW2YAL9_9LAMI</name>
<dbReference type="EMBL" id="JACGWN010000001">
    <property type="protein sequence ID" value="KAL0462472.1"/>
    <property type="molecule type" value="Genomic_DNA"/>
</dbReference>